<dbReference type="FunCoup" id="T1HD12">
    <property type="interactions" value="9"/>
</dbReference>
<dbReference type="Proteomes" id="UP000015103">
    <property type="component" value="Unassembled WGS sequence"/>
</dbReference>
<dbReference type="SMART" id="SM00186">
    <property type="entry name" value="FBG"/>
    <property type="match status" value="1"/>
</dbReference>
<dbReference type="EnsemblMetazoa" id="RPRC001927-RA">
    <property type="protein sequence ID" value="RPRC001927-PA"/>
    <property type="gene ID" value="RPRC001927"/>
</dbReference>
<dbReference type="AlphaFoldDB" id="T1HD12"/>
<dbReference type="Gene3D" id="3.90.215.10">
    <property type="entry name" value="Gamma Fibrinogen, chain A, domain 1"/>
    <property type="match status" value="1"/>
</dbReference>
<dbReference type="PROSITE" id="PS51406">
    <property type="entry name" value="FIBRINOGEN_C_2"/>
    <property type="match status" value="1"/>
</dbReference>
<evidence type="ECO:0000313" key="2">
    <source>
        <dbReference type="Proteomes" id="UP000015103"/>
    </source>
</evidence>
<dbReference type="InterPro" id="IPR036056">
    <property type="entry name" value="Fibrinogen-like_C"/>
</dbReference>
<dbReference type="PANTHER" id="PTHR19143:SF444">
    <property type="entry name" value="PROTEIN SCABROUS"/>
    <property type="match status" value="1"/>
</dbReference>
<dbReference type="Pfam" id="PF00147">
    <property type="entry name" value="Fibrinogen_C"/>
    <property type="match status" value="1"/>
</dbReference>
<dbReference type="CDD" id="cd00087">
    <property type="entry name" value="FReD"/>
    <property type="match status" value="1"/>
</dbReference>
<name>T1HD12_RHOPR</name>
<dbReference type="InterPro" id="IPR014716">
    <property type="entry name" value="Fibrinogen_a/b/g_C_1"/>
</dbReference>
<dbReference type="STRING" id="13249.T1HD12"/>
<dbReference type="EMBL" id="ACPB03009095">
    <property type="status" value="NOT_ANNOTATED_CDS"/>
    <property type="molecule type" value="Genomic_DNA"/>
</dbReference>
<dbReference type="OMA" id="WHADYAT"/>
<accession>T1HD12</accession>
<dbReference type="eggNOG" id="KOG2579">
    <property type="taxonomic scope" value="Eukaryota"/>
</dbReference>
<dbReference type="HOGENOM" id="CLU_021665_1_0_1"/>
<dbReference type="InterPro" id="IPR020837">
    <property type="entry name" value="Fibrinogen_CS"/>
</dbReference>
<dbReference type="PANTHER" id="PTHR19143">
    <property type="entry name" value="FIBRINOGEN/TENASCIN/ANGIOPOEITIN"/>
    <property type="match status" value="1"/>
</dbReference>
<reference evidence="1" key="1">
    <citation type="submission" date="2015-05" db="UniProtKB">
        <authorList>
            <consortium name="EnsemblMetazoa"/>
        </authorList>
    </citation>
    <scope>IDENTIFICATION</scope>
</reference>
<keyword evidence="2" id="KW-1185">Reference proteome</keyword>
<protein>
    <submittedName>
        <fullName evidence="1">Fibrinogen C-terminal domain-containing protein</fullName>
    </submittedName>
</protein>
<dbReference type="InterPro" id="IPR050373">
    <property type="entry name" value="Fibrinogen_C-term_domain"/>
</dbReference>
<dbReference type="GO" id="GO:0005615">
    <property type="term" value="C:extracellular space"/>
    <property type="evidence" value="ECO:0007669"/>
    <property type="project" value="TreeGrafter"/>
</dbReference>
<proteinExistence type="predicted"/>
<dbReference type="InParanoid" id="T1HD12"/>
<organism evidence="1 2">
    <name type="scientific">Rhodnius prolixus</name>
    <name type="common">Triatomid bug</name>
    <dbReference type="NCBI Taxonomy" id="13249"/>
    <lineage>
        <taxon>Eukaryota</taxon>
        <taxon>Metazoa</taxon>
        <taxon>Ecdysozoa</taxon>
        <taxon>Arthropoda</taxon>
        <taxon>Hexapoda</taxon>
        <taxon>Insecta</taxon>
        <taxon>Pterygota</taxon>
        <taxon>Neoptera</taxon>
        <taxon>Paraneoptera</taxon>
        <taxon>Hemiptera</taxon>
        <taxon>Heteroptera</taxon>
        <taxon>Panheteroptera</taxon>
        <taxon>Cimicomorpha</taxon>
        <taxon>Reduviidae</taxon>
        <taxon>Triatominae</taxon>
        <taxon>Rhodnius</taxon>
    </lineage>
</organism>
<dbReference type="SUPFAM" id="SSF56496">
    <property type="entry name" value="Fibrinogen C-terminal domain-like"/>
    <property type="match status" value="1"/>
</dbReference>
<dbReference type="PROSITE" id="PS00514">
    <property type="entry name" value="FIBRINOGEN_C_1"/>
    <property type="match status" value="1"/>
</dbReference>
<dbReference type="InterPro" id="IPR002181">
    <property type="entry name" value="Fibrinogen_a/b/g_C_dom"/>
</dbReference>
<sequence length="397" mass="44742">MSDTRCPLKCGTFYLIVKALYENEVEPTEKRTRHQRYLRKRLDSLETRVILLEEEGRSVGTRLTDMNDKLGLLEGINTTSVDKVHASMLELLESVEALETKVDTNLPTVQKEISRTELNLGQLMQQSAVMKEEQENQKLSVKALGEGISALQQKISGNHGNPASSFYNITSGHNQKKELCSANDVVNQLKTVIQQYDSIVTSLPTACPVNGQSETIEMLNLAGKPRMAVCDKGWTLVQRRKDGTVQFNKDWEDYAVGFGTPQGEFWLGNEALHSLTNANASRLRVDMIDIYGRLWIAEYQNFRVGDRSNGFKLEVSGYSGNASDALDYQNGMQFSARDSDRDISNTHCAANYEGGWWFSHCQHANLNGRYNLGLTWFHASKNEWIAVAESTMKLWTH</sequence>
<evidence type="ECO:0000313" key="1">
    <source>
        <dbReference type="EnsemblMetazoa" id="RPRC001927-PA"/>
    </source>
</evidence>
<dbReference type="VEuPathDB" id="VectorBase:RPRC001927"/>